<proteinExistence type="predicted"/>
<dbReference type="Proteomes" id="UP000295707">
    <property type="component" value="Unassembled WGS sequence"/>
</dbReference>
<dbReference type="OrthoDB" id="9857495at2"/>
<reference evidence="1 2" key="1">
    <citation type="submission" date="2019-03" db="EMBL/GenBank/DDBJ databases">
        <title>Genomic Encyclopedia of Type Strains, Phase IV (KMG-IV): sequencing the most valuable type-strain genomes for metagenomic binning, comparative biology and taxonomic classification.</title>
        <authorList>
            <person name="Goeker M."/>
        </authorList>
    </citation>
    <scope>NUCLEOTIDE SEQUENCE [LARGE SCALE GENOMIC DNA]</scope>
    <source>
        <strain evidence="1 2">DSM 19610</strain>
    </source>
</reference>
<dbReference type="RefSeq" id="WP_132973665.1">
    <property type="nucleotide sequence ID" value="NZ_SMFX01000001.1"/>
</dbReference>
<gene>
    <name evidence="1" type="ORF">DFR30_2503</name>
</gene>
<evidence type="ECO:0000313" key="2">
    <source>
        <dbReference type="Proteomes" id="UP000295707"/>
    </source>
</evidence>
<dbReference type="AlphaFoldDB" id="A0A4V2PH35"/>
<evidence type="ECO:0000313" key="1">
    <source>
        <dbReference type="EMBL" id="TCK19206.1"/>
    </source>
</evidence>
<sequence length="104" mass="11824">MPSEESMPKWDVALAAMASDACKQKAAPLTLDDFHQLAAGHAIRLDDIMETVFLLVINNKWRYTDASGNEQQLDQDTLDRLYVKRRLSEKDLATFNGGWEPRQT</sequence>
<keyword evidence="2" id="KW-1185">Reference proteome</keyword>
<name>A0A4V2PH35_9GAMM</name>
<accession>A0A4V2PH35</accession>
<organism evidence="1 2">
    <name type="scientific">Thiogranum longum</name>
    <dbReference type="NCBI Taxonomy" id="1537524"/>
    <lineage>
        <taxon>Bacteria</taxon>
        <taxon>Pseudomonadati</taxon>
        <taxon>Pseudomonadota</taxon>
        <taxon>Gammaproteobacteria</taxon>
        <taxon>Chromatiales</taxon>
        <taxon>Ectothiorhodospiraceae</taxon>
        <taxon>Thiogranum</taxon>
    </lineage>
</organism>
<comment type="caution">
    <text evidence="1">The sequence shown here is derived from an EMBL/GenBank/DDBJ whole genome shotgun (WGS) entry which is preliminary data.</text>
</comment>
<dbReference type="EMBL" id="SMFX01000001">
    <property type="protein sequence ID" value="TCK19206.1"/>
    <property type="molecule type" value="Genomic_DNA"/>
</dbReference>
<protein>
    <submittedName>
        <fullName evidence="1">Uncharacterized protein</fullName>
    </submittedName>
</protein>